<organism evidence="1 2">
    <name type="scientific">Catharanthus roseus</name>
    <name type="common">Madagascar periwinkle</name>
    <name type="synonym">Vinca rosea</name>
    <dbReference type="NCBI Taxonomy" id="4058"/>
    <lineage>
        <taxon>Eukaryota</taxon>
        <taxon>Viridiplantae</taxon>
        <taxon>Streptophyta</taxon>
        <taxon>Embryophyta</taxon>
        <taxon>Tracheophyta</taxon>
        <taxon>Spermatophyta</taxon>
        <taxon>Magnoliopsida</taxon>
        <taxon>eudicotyledons</taxon>
        <taxon>Gunneridae</taxon>
        <taxon>Pentapetalae</taxon>
        <taxon>asterids</taxon>
        <taxon>lamiids</taxon>
        <taxon>Gentianales</taxon>
        <taxon>Apocynaceae</taxon>
        <taxon>Rauvolfioideae</taxon>
        <taxon>Vinceae</taxon>
        <taxon>Catharanthinae</taxon>
        <taxon>Catharanthus</taxon>
    </lineage>
</organism>
<dbReference type="EMBL" id="CM044707">
    <property type="protein sequence ID" value="KAI5652828.1"/>
    <property type="molecule type" value="Genomic_DNA"/>
</dbReference>
<dbReference type="Proteomes" id="UP001060085">
    <property type="component" value="Linkage Group LG07"/>
</dbReference>
<evidence type="ECO:0000313" key="1">
    <source>
        <dbReference type="EMBL" id="KAI5652828.1"/>
    </source>
</evidence>
<sequence>MKGQMSLEGAQRWNKRHISQILFNSIRDSYQATGGWGLHREGLGSLPINFTWSIGTDGAPISGHVLQCGSMGDRNAVVIARYEAGDDGSNTSFVPETSPSVSRTLSNEDTQSSKPEEGKRVGEDKQKRTVTSLFHDNRNPAKGITLHKVDFDDFMVEVEEEDVDDVIETWGYALVGFVAGGFPGIGAITRLRNT</sequence>
<evidence type="ECO:0000313" key="2">
    <source>
        <dbReference type="Proteomes" id="UP001060085"/>
    </source>
</evidence>
<gene>
    <name evidence="1" type="ORF">M9H77_30015</name>
</gene>
<keyword evidence="2" id="KW-1185">Reference proteome</keyword>
<comment type="caution">
    <text evidence="1">The sequence shown here is derived from an EMBL/GenBank/DDBJ whole genome shotgun (WGS) entry which is preliminary data.</text>
</comment>
<reference evidence="2" key="1">
    <citation type="journal article" date="2023" name="Nat. Plants">
        <title>Single-cell RNA sequencing provides a high-resolution roadmap for understanding the multicellular compartmentation of specialized metabolism.</title>
        <authorList>
            <person name="Sun S."/>
            <person name="Shen X."/>
            <person name="Li Y."/>
            <person name="Li Y."/>
            <person name="Wang S."/>
            <person name="Li R."/>
            <person name="Zhang H."/>
            <person name="Shen G."/>
            <person name="Guo B."/>
            <person name="Wei J."/>
            <person name="Xu J."/>
            <person name="St-Pierre B."/>
            <person name="Chen S."/>
            <person name="Sun C."/>
        </authorList>
    </citation>
    <scope>NUCLEOTIDE SEQUENCE [LARGE SCALE GENOMIC DNA]</scope>
</reference>
<protein>
    <submittedName>
        <fullName evidence="1">Uncharacterized protein</fullName>
    </submittedName>
</protein>
<proteinExistence type="predicted"/>
<accession>A0ACB9ZW30</accession>
<name>A0ACB9ZW30_CATRO</name>